<keyword evidence="3" id="KW-1185">Reference proteome</keyword>
<reference evidence="2 3" key="1">
    <citation type="submission" date="2018-09" db="EMBL/GenBank/DDBJ databases">
        <authorList>
            <person name="Grouzdev D.S."/>
            <person name="Krutkina M.S."/>
        </authorList>
    </citation>
    <scope>NUCLEOTIDE SEQUENCE [LARGE SCALE GENOMIC DNA]</scope>
    <source>
        <strain evidence="2 3">RmlP001</strain>
    </source>
</reference>
<feature type="region of interest" description="Disordered" evidence="1">
    <location>
        <begin position="77"/>
        <end position="106"/>
    </location>
</feature>
<organism evidence="2 3">
    <name type="scientific">Lichenibacterium ramalinae</name>
    <dbReference type="NCBI Taxonomy" id="2316527"/>
    <lineage>
        <taxon>Bacteria</taxon>
        <taxon>Pseudomonadati</taxon>
        <taxon>Pseudomonadota</taxon>
        <taxon>Alphaproteobacteria</taxon>
        <taxon>Hyphomicrobiales</taxon>
        <taxon>Lichenihabitantaceae</taxon>
        <taxon>Lichenibacterium</taxon>
    </lineage>
</organism>
<evidence type="ECO:0000313" key="3">
    <source>
        <dbReference type="Proteomes" id="UP000289411"/>
    </source>
</evidence>
<feature type="compositionally biased region" description="Low complexity" evidence="1">
    <location>
        <begin position="39"/>
        <end position="53"/>
    </location>
</feature>
<feature type="compositionally biased region" description="Low complexity" evidence="1">
    <location>
        <begin position="91"/>
        <end position="106"/>
    </location>
</feature>
<dbReference type="Proteomes" id="UP000289411">
    <property type="component" value="Unassembled WGS sequence"/>
</dbReference>
<feature type="region of interest" description="Disordered" evidence="1">
    <location>
        <begin position="1"/>
        <end position="55"/>
    </location>
</feature>
<name>A0A4Q2RHC6_9HYPH</name>
<protein>
    <submittedName>
        <fullName evidence="2">Uncharacterized protein</fullName>
    </submittedName>
</protein>
<comment type="caution">
    <text evidence="2">The sequence shown here is derived from an EMBL/GenBank/DDBJ whole genome shotgun (WGS) entry which is preliminary data.</text>
</comment>
<reference evidence="2 3" key="2">
    <citation type="submission" date="2019-02" db="EMBL/GenBank/DDBJ databases">
        <title>'Lichenibacterium ramalinii' gen. nov. sp. nov., 'Lichenibacterium minor' gen. nov. sp. nov.</title>
        <authorList>
            <person name="Pankratov T."/>
        </authorList>
    </citation>
    <scope>NUCLEOTIDE SEQUENCE [LARGE SCALE GENOMIC DNA]</scope>
    <source>
        <strain evidence="2 3">RmlP001</strain>
    </source>
</reference>
<proteinExistence type="predicted"/>
<dbReference type="AlphaFoldDB" id="A0A4Q2RHC6"/>
<gene>
    <name evidence="2" type="ORF">D3272_03115</name>
</gene>
<evidence type="ECO:0000256" key="1">
    <source>
        <dbReference type="SAM" id="MobiDB-lite"/>
    </source>
</evidence>
<accession>A0A4Q2RHC6</accession>
<evidence type="ECO:0000313" key="2">
    <source>
        <dbReference type="EMBL" id="RYB07082.1"/>
    </source>
</evidence>
<dbReference type="EMBL" id="QYBC01000002">
    <property type="protein sequence ID" value="RYB07082.1"/>
    <property type="molecule type" value="Genomic_DNA"/>
</dbReference>
<sequence>MDTGTTTETREAPDLAGHSAGNPAGDRPPDAPPAPSPAANPAARPEAEPSAAPIAGWRRAFGRRRLQAGAVRALLRRHRRDDDDDPPPCPAVAGLPVPAAGFGAAV</sequence>
<dbReference type="RefSeq" id="WP_129217625.1">
    <property type="nucleotide sequence ID" value="NZ_QYBC01000002.1"/>
</dbReference>